<feature type="binding site" evidence="8">
    <location>
        <position position="169"/>
    </location>
    <ligand>
        <name>L-tyrosine</name>
        <dbReference type="ChEBI" id="CHEBI:58315"/>
    </ligand>
</feature>
<dbReference type="KEGG" id="tcs:IMZ38_01410"/>
<evidence type="ECO:0000313" key="10">
    <source>
        <dbReference type="Proteomes" id="UP000593766"/>
    </source>
</evidence>
<dbReference type="Gene3D" id="1.10.240.10">
    <property type="entry name" value="Tyrosyl-Transfer RNA Synthetase"/>
    <property type="match status" value="1"/>
</dbReference>
<dbReference type="Pfam" id="PF00579">
    <property type="entry name" value="tRNA-synt_1b"/>
    <property type="match status" value="1"/>
</dbReference>
<dbReference type="GO" id="GO:0006437">
    <property type="term" value="P:tyrosyl-tRNA aminoacylation"/>
    <property type="evidence" value="ECO:0007669"/>
    <property type="project" value="UniProtKB-UniRule"/>
</dbReference>
<dbReference type="InterPro" id="IPR023678">
    <property type="entry name" value="Tyr-tRNA-ligase_4"/>
</dbReference>
<evidence type="ECO:0000256" key="6">
    <source>
        <dbReference type="ARBA" id="ARBA00023146"/>
    </source>
</evidence>
<dbReference type="InterPro" id="IPR014729">
    <property type="entry name" value="Rossmann-like_a/b/a_fold"/>
</dbReference>
<feature type="binding site" evidence="8">
    <location>
        <position position="166"/>
    </location>
    <ligand>
        <name>L-tyrosine</name>
        <dbReference type="ChEBI" id="CHEBI:58315"/>
    </ligand>
</feature>
<comment type="catalytic activity">
    <reaction evidence="7 8">
        <text>tRNA(Tyr) + L-tyrosine + ATP = L-tyrosyl-tRNA(Tyr) + AMP + diphosphate + H(+)</text>
        <dbReference type="Rhea" id="RHEA:10220"/>
        <dbReference type="Rhea" id="RHEA-COMP:9706"/>
        <dbReference type="Rhea" id="RHEA-COMP:9707"/>
        <dbReference type="ChEBI" id="CHEBI:15378"/>
        <dbReference type="ChEBI" id="CHEBI:30616"/>
        <dbReference type="ChEBI" id="CHEBI:33019"/>
        <dbReference type="ChEBI" id="CHEBI:58315"/>
        <dbReference type="ChEBI" id="CHEBI:78442"/>
        <dbReference type="ChEBI" id="CHEBI:78536"/>
        <dbReference type="ChEBI" id="CHEBI:456215"/>
        <dbReference type="EC" id="6.1.1.1"/>
    </reaction>
</comment>
<dbReference type="EC" id="6.1.1.1" evidence="8"/>
<dbReference type="GO" id="GO:0005524">
    <property type="term" value="F:ATP binding"/>
    <property type="evidence" value="ECO:0007669"/>
    <property type="project" value="UniProtKB-UniRule"/>
</dbReference>
<dbReference type="OrthoDB" id="8389at2157"/>
<evidence type="ECO:0000256" key="3">
    <source>
        <dbReference type="ARBA" id="ARBA00022741"/>
    </source>
</evidence>
<keyword evidence="3 8" id="KW-0547">Nucleotide-binding</keyword>
<dbReference type="InterPro" id="IPR002305">
    <property type="entry name" value="aa-tRNA-synth_Ic"/>
</dbReference>
<name>A0A7M1UR01_9CREN</name>
<keyword evidence="4 8" id="KW-0067">ATP-binding</keyword>
<dbReference type="GO" id="GO:0004831">
    <property type="term" value="F:tyrosine-tRNA ligase activity"/>
    <property type="evidence" value="ECO:0007669"/>
    <property type="project" value="UniProtKB-UniRule"/>
</dbReference>
<evidence type="ECO:0000256" key="7">
    <source>
        <dbReference type="ARBA" id="ARBA00048248"/>
    </source>
</evidence>
<dbReference type="NCBIfam" id="NF006330">
    <property type="entry name" value="PRK08560.1"/>
    <property type="match status" value="1"/>
</dbReference>
<proteinExistence type="inferred from homology"/>
<feature type="binding site" evidence="8">
    <location>
        <position position="36"/>
    </location>
    <ligand>
        <name>L-tyrosine</name>
        <dbReference type="ChEBI" id="CHEBI:58315"/>
    </ligand>
</feature>
<organism evidence="9 10">
    <name type="scientific">Thermosphaera chiliense</name>
    <dbReference type="NCBI Taxonomy" id="3402707"/>
    <lineage>
        <taxon>Archaea</taxon>
        <taxon>Thermoproteota</taxon>
        <taxon>Thermoprotei</taxon>
        <taxon>Desulfurococcales</taxon>
        <taxon>Desulfurococcaceae</taxon>
        <taxon>Thermosphaera</taxon>
    </lineage>
</organism>
<dbReference type="CDD" id="cd00805">
    <property type="entry name" value="TyrRS_core"/>
    <property type="match status" value="1"/>
</dbReference>
<dbReference type="PRINTS" id="PR01040">
    <property type="entry name" value="TRNASYNTHTYR"/>
</dbReference>
<dbReference type="AlphaFoldDB" id="A0A7M1UR01"/>
<feature type="binding site" evidence="8">
    <location>
        <position position="162"/>
    </location>
    <ligand>
        <name>L-tyrosine</name>
        <dbReference type="ChEBI" id="CHEBI:58315"/>
    </ligand>
</feature>
<keyword evidence="5 8" id="KW-0648">Protein biosynthesis</keyword>
<keyword evidence="1 8" id="KW-0963">Cytoplasm</keyword>
<comment type="subunit">
    <text evidence="8">Homodimer.</text>
</comment>
<sequence>MNVDERLRLATRNTSEVVTVEELRKVFEEKEKPKGYLGFEPSGLVHVGWLVWMFKVRDLVEAGVDFYLLEATWHAYINDKLGGNLELIRKAARYTRIVLEAIGVPEGRVKYVDAEDLASDKDYWGLLLKSAKQVSLARVKRALTIMGRRVDEGETDFSKLIYPLMQVTDIFYLDLDIAVGGTDQRKAHMLTRDIAEKLGLKKPVAIHTPIITGLQGPGGRMESGLEADELAAEAKMSKSKPETAIFVHEDAEAVEAKIMKAYCPPRITELNPVLEINKYLLFQQPGFTLVIERPEKYGGTITVEDYSVLEKLYAEGKIHPLDLKKATASALNKLLDNVRRRISSDPGARSLLEELKTAKVTR</sequence>
<evidence type="ECO:0000256" key="1">
    <source>
        <dbReference type="ARBA" id="ARBA00022490"/>
    </source>
</evidence>
<keyword evidence="10" id="KW-1185">Reference proteome</keyword>
<dbReference type="PANTHER" id="PTHR46264:SF4">
    <property type="entry name" value="TYROSINE--TRNA LIGASE, CYTOPLASMIC"/>
    <property type="match status" value="1"/>
</dbReference>
<comment type="subcellular location">
    <subcellularLocation>
        <location evidence="8">Cytoplasm</location>
    </subcellularLocation>
</comment>
<accession>A0A7M1UR01</accession>
<dbReference type="HAMAP" id="MF_02009">
    <property type="entry name" value="Tyr_tRNA_synth_type4"/>
    <property type="match status" value="1"/>
</dbReference>
<dbReference type="EMBL" id="CP063144">
    <property type="protein sequence ID" value="QOR94621.1"/>
    <property type="molecule type" value="Genomic_DNA"/>
</dbReference>
<evidence type="ECO:0000256" key="2">
    <source>
        <dbReference type="ARBA" id="ARBA00022598"/>
    </source>
</evidence>
<evidence type="ECO:0000256" key="5">
    <source>
        <dbReference type="ARBA" id="ARBA00022917"/>
    </source>
</evidence>
<dbReference type="GO" id="GO:0005737">
    <property type="term" value="C:cytoplasm"/>
    <property type="evidence" value="ECO:0007669"/>
    <property type="project" value="UniProtKB-SubCell"/>
</dbReference>
<evidence type="ECO:0000313" key="9">
    <source>
        <dbReference type="EMBL" id="QOR94621.1"/>
    </source>
</evidence>
<dbReference type="InterPro" id="IPR002307">
    <property type="entry name" value="Tyr-tRNA-ligase"/>
</dbReference>
<comment type="similarity">
    <text evidence="8">Belongs to the class-I aminoacyl-tRNA synthetase family. TyrS type 4 subfamily.</text>
</comment>
<dbReference type="SUPFAM" id="SSF52374">
    <property type="entry name" value="Nucleotidylyl transferase"/>
    <property type="match status" value="1"/>
</dbReference>
<dbReference type="PANTHER" id="PTHR46264">
    <property type="entry name" value="TYROSINE-TRNA LIGASE"/>
    <property type="match status" value="1"/>
</dbReference>
<protein>
    <recommendedName>
        <fullName evidence="8">Tyrosine--tRNA ligase</fullName>
        <ecNumber evidence="8">6.1.1.1</ecNumber>
    </recommendedName>
    <alternativeName>
        <fullName evidence="8">Tyrosyl-tRNA synthetase</fullName>
        <shortName evidence="8">TyrRS</shortName>
    </alternativeName>
</protein>
<keyword evidence="2 8" id="KW-0436">Ligase</keyword>
<dbReference type="GeneID" id="59454034"/>
<dbReference type="Proteomes" id="UP000593766">
    <property type="component" value="Chromosome"/>
</dbReference>
<dbReference type="InterPro" id="IPR050489">
    <property type="entry name" value="Tyr-tRNA_synthase"/>
</dbReference>
<dbReference type="RefSeq" id="WP_193436418.1">
    <property type="nucleotide sequence ID" value="NZ_CP063144.1"/>
</dbReference>
<feature type="short sequence motif" description="'KMSKS' region" evidence="8">
    <location>
        <begin position="235"/>
        <end position="239"/>
    </location>
</feature>
<feature type="binding site" evidence="8">
    <location>
        <position position="184"/>
    </location>
    <ligand>
        <name>L-tyrosine</name>
        <dbReference type="ChEBI" id="CHEBI:58315"/>
    </ligand>
</feature>
<reference evidence="9 10" key="1">
    <citation type="submission" date="2020-10" db="EMBL/GenBank/DDBJ databases">
        <title>Complete genome sequence of Thermosphaera aggregans strain 3507.</title>
        <authorList>
            <person name="Zayulina K.S."/>
            <person name="Elcheninov A.G."/>
            <person name="Toshchakov S.V."/>
            <person name="Kublanov I.V."/>
            <person name="Kochetkova T.V."/>
        </authorList>
    </citation>
    <scope>NUCLEOTIDE SEQUENCE [LARGE SCALE GENOMIC DNA]</scope>
    <source>
        <strain evidence="9 10">3507</strain>
    </source>
</reference>
<evidence type="ECO:0000256" key="4">
    <source>
        <dbReference type="ARBA" id="ARBA00022840"/>
    </source>
</evidence>
<evidence type="ECO:0000256" key="8">
    <source>
        <dbReference type="HAMAP-Rule" id="MF_02009"/>
    </source>
</evidence>
<feature type="binding site" evidence="8">
    <location>
        <position position="238"/>
    </location>
    <ligand>
        <name>ATP</name>
        <dbReference type="ChEBI" id="CHEBI:30616"/>
    </ligand>
</feature>
<gene>
    <name evidence="8" type="primary">tyrS</name>
    <name evidence="9" type="ORF">IMZ38_01410</name>
</gene>
<dbReference type="PIRSF" id="PIRSF006588">
    <property type="entry name" value="TyrRS_arch_euk"/>
    <property type="match status" value="1"/>
</dbReference>
<comment type="function">
    <text evidence="8">Catalyzes the attachment of tyrosine to tRNA(Tyr) in a two-step reaction: tyrosine is first activated by ATP to form Tyr-AMP and then transferred to the acceptor end of tRNA(Tyr).</text>
</comment>
<keyword evidence="6 8" id="KW-0030">Aminoacyl-tRNA synthetase</keyword>
<dbReference type="Gene3D" id="3.40.50.620">
    <property type="entry name" value="HUPs"/>
    <property type="match status" value="1"/>
</dbReference>
<dbReference type="InterPro" id="IPR023617">
    <property type="entry name" value="Tyr-tRNA-ligase_arc/euk-type"/>
</dbReference>
<dbReference type="NCBIfam" id="TIGR00234">
    <property type="entry name" value="tyrS"/>
    <property type="match status" value="1"/>
</dbReference>